<comment type="similarity">
    <text evidence="2 9">Belongs to the sodium:solute symporter (SSF) (TC 2.A.21) family.</text>
</comment>
<dbReference type="GO" id="GO:0015123">
    <property type="term" value="F:acetate transmembrane transporter activity"/>
    <property type="evidence" value="ECO:0007669"/>
    <property type="project" value="TreeGrafter"/>
</dbReference>
<dbReference type="GO" id="GO:0006847">
    <property type="term" value="P:plasma membrane acetate transport"/>
    <property type="evidence" value="ECO:0007669"/>
    <property type="project" value="TreeGrafter"/>
</dbReference>
<dbReference type="InterPro" id="IPR038377">
    <property type="entry name" value="Na/Glc_symporter_sf"/>
</dbReference>
<dbReference type="Pfam" id="PF00474">
    <property type="entry name" value="SSF"/>
    <property type="match status" value="2"/>
</dbReference>
<dbReference type="PROSITE" id="PS50283">
    <property type="entry name" value="NA_SOLUT_SYMP_3"/>
    <property type="match status" value="1"/>
</dbReference>
<keyword evidence="4" id="KW-1003">Cell membrane</keyword>
<sequence>MIVAFAVAPVVLVTLLIGLRGVAAMRTTSDFLVASRRVSPLLNSAAVSGEYLSAASFLGVAGLVVKDGVGSLWFPVGFTAGYIAMLALVAAPMRRSGALTVPDFAEARLASPSLRKLAAIVVLVIGALYLVPQFRTAGLVLSVVSGTPYWVGVAISGAAVSATLALGGMRAATYVQAFQFVFKLLLFIIPAIWLLVQAGPGVRDEAVHPVEFTHFAEETTVQFRVGATLEVPQGVRVVETDGGTRTVQEGQWQIPAGETVVFPEGGRVPQVLGESAPGAPGWERPLLDLHDEGHPLLGTWAVLIATMLGTMGLPHVIMRFHTSPDGRAARRTAAITVALLSVFYLFPGIYGVLGRVLVPQLYLSGATDSAVVALPAQVDDGSAGTLFTGLLTAGAFAAFLATSLGLLLVVSGAISHDLVPGGLRQLRVAVVGAAVIVVLLALPAARFDAGTLVTWGFTVAASTFCPLLVLGIWWSRLTAPGAIAGVAVGLLGSSGAFLLSVINPPVHGWIAILLVQPAPWSVPLAFATMIVVSLFGRPPPWSTAAMLRLHLHEHRKSPFADRAAMGRDLGHSSWSARRSSAVRRITRRLVR</sequence>
<dbReference type="GO" id="GO:0005886">
    <property type="term" value="C:plasma membrane"/>
    <property type="evidence" value="ECO:0007669"/>
    <property type="project" value="UniProtKB-SubCell"/>
</dbReference>
<protein>
    <submittedName>
        <fullName evidence="10">Sodium:solute symporter family protein</fullName>
    </submittedName>
</protein>
<evidence type="ECO:0000313" key="10">
    <source>
        <dbReference type="EMBL" id="SDC01973.1"/>
    </source>
</evidence>
<name>A0A222VM87_9PSEU</name>
<keyword evidence="5" id="KW-0812">Transmembrane</keyword>
<evidence type="ECO:0000313" key="11">
    <source>
        <dbReference type="Proteomes" id="UP000199494"/>
    </source>
</evidence>
<evidence type="ECO:0000256" key="6">
    <source>
        <dbReference type="ARBA" id="ARBA00022847"/>
    </source>
</evidence>
<dbReference type="STRING" id="530584.SAMN05421630_10190"/>
<keyword evidence="6" id="KW-0769">Symport</keyword>
<gene>
    <name evidence="10" type="ORF">SAMN05421630_10190</name>
</gene>
<dbReference type="Gene3D" id="1.20.1730.10">
    <property type="entry name" value="Sodium/glucose cotransporter"/>
    <property type="match status" value="1"/>
</dbReference>
<comment type="subcellular location">
    <subcellularLocation>
        <location evidence="1">Cell membrane</location>
        <topology evidence="1">Multi-pass membrane protein</topology>
    </subcellularLocation>
</comment>
<dbReference type="RefSeq" id="WP_091794818.1">
    <property type="nucleotide sequence ID" value="NZ_CP016353.1"/>
</dbReference>
<dbReference type="PANTHER" id="PTHR48086:SF6">
    <property type="entry name" value="CATION_ACETATE SYMPORTER ACTP"/>
    <property type="match status" value="1"/>
</dbReference>
<dbReference type="CDD" id="cd11480">
    <property type="entry name" value="SLC5sbd_u4"/>
    <property type="match status" value="1"/>
</dbReference>
<dbReference type="KEGG" id="pmad:BAY61_08660"/>
<dbReference type="InterPro" id="IPR050277">
    <property type="entry name" value="Sodium:Solute_Symporter"/>
</dbReference>
<dbReference type="GO" id="GO:0015293">
    <property type="term" value="F:symporter activity"/>
    <property type="evidence" value="ECO:0007669"/>
    <property type="project" value="UniProtKB-KW"/>
</dbReference>
<keyword evidence="3" id="KW-0813">Transport</keyword>
<evidence type="ECO:0000256" key="4">
    <source>
        <dbReference type="ARBA" id="ARBA00022475"/>
    </source>
</evidence>
<dbReference type="OrthoDB" id="9764416at2"/>
<evidence type="ECO:0000256" key="8">
    <source>
        <dbReference type="ARBA" id="ARBA00023136"/>
    </source>
</evidence>
<dbReference type="EMBL" id="FMZE01000001">
    <property type="protein sequence ID" value="SDC01973.1"/>
    <property type="molecule type" value="Genomic_DNA"/>
</dbReference>
<dbReference type="AlphaFoldDB" id="A0A222VM87"/>
<evidence type="ECO:0000256" key="7">
    <source>
        <dbReference type="ARBA" id="ARBA00022989"/>
    </source>
</evidence>
<reference evidence="10 11" key="1">
    <citation type="submission" date="2016-10" db="EMBL/GenBank/DDBJ databases">
        <authorList>
            <person name="de Groot N.N."/>
        </authorList>
    </citation>
    <scope>NUCLEOTIDE SEQUENCE [LARGE SCALE GENOMIC DNA]</scope>
    <source>
        <strain evidence="10 11">CGMCC 4.5506</strain>
    </source>
</reference>
<organism evidence="10 11">
    <name type="scientific">Prauserella marina</name>
    <dbReference type="NCBI Taxonomy" id="530584"/>
    <lineage>
        <taxon>Bacteria</taxon>
        <taxon>Bacillati</taxon>
        <taxon>Actinomycetota</taxon>
        <taxon>Actinomycetes</taxon>
        <taxon>Pseudonocardiales</taxon>
        <taxon>Pseudonocardiaceae</taxon>
        <taxon>Prauserella</taxon>
    </lineage>
</organism>
<proteinExistence type="inferred from homology"/>
<dbReference type="InterPro" id="IPR001734">
    <property type="entry name" value="Na/solute_symporter"/>
</dbReference>
<evidence type="ECO:0000256" key="5">
    <source>
        <dbReference type="ARBA" id="ARBA00022692"/>
    </source>
</evidence>
<evidence type="ECO:0000256" key="9">
    <source>
        <dbReference type="RuleBase" id="RU362091"/>
    </source>
</evidence>
<evidence type="ECO:0000256" key="1">
    <source>
        <dbReference type="ARBA" id="ARBA00004651"/>
    </source>
</evidence>
<dbReference type="PANTHER" id="PTHR48086">
    <property type="entry name" value="SODIUM/PROLINE SYMPORTER-RELATED"/>
    <property type="match status" value="1"/>
</dbReference>
<evidence type="ECO:0000256" key="2">
    <source>
        <dbReference type="ARBA" id="ARBA00006434"/>
    </source>
</evidence>
<accession>A0A222VM87</accession>
<keyword evidence="7" id="KW-1133">Transmembrane helix</keyword>
<dbReference type="Proteomes" id="UP000199494">
    <property type="component" value="Unassembled WGS sequence"/>
</dbReference>
<keyword evidence="11" id="KW-1185">Reference proteome</keyword>
<keyword evidence="8" id="KW-0472">Membrane</keyword>
<evidence type="ECO:0000256" key="3">
    <source>
        <dbReference type="ARBA" id="ARBA00022448"/>
    </source>
</evidence>